<dbReference type="EMBL" id="QWEG01000009">
    <property type="protein sequence ID" value="RHW38121.1"/>
    <property type="molecule type" value="Genomic_DNA"/>
</dbReference>
<accession>A0A417YS55</accession>
<evidence type="ECO:0000313" key="2">
    <source>
        <dbReference type="Proteomes" id="UP000284416"/>
    </source>
</evidence>
<organism evidence="1 2">
    <name type="scientific">Neobacillus notoginsengisoli</name>
    <dbReference type="NCBI Taxonomy" id="1578198"/>
    <lineage>
        <taxon>Bacteria</taxon>
        <taxon>Bacillati</taxon>
        <taxon>Bacillota</taxon>
        <taxon>Bacilli</taxon>
        <taxon>Bacillales</taxon>
        <taxon>Bacillaceae</taxon>
        <taxon>Neobacillus</taxon>
    </lineage>
</organism>
<keyword evidence="2" id="KW-1185">Reference proteome</keyword>
<proteinExistence type="predicted"/>
<gene>
    <name evidence="1" type="ORF">D1B31_15200</name>
</gene>
<protein>
    <recommendedName>
        <fullName evidence="3">DUF3139 domain-containing protein</fullName>
    </recommendedName>
</protein>
<dbReference type="Proteomes" id="UP000284416">
    <property type="component" value="Unassembled WGS sequence"/>
</dbReference>
<evidence type="ECO:0008006" key="3">
    <source>
        <dbReference type="Google" id="ProtNLM"/>
    </source>
</evidence>
<dbReference type="OrthoDB" id="2868629at2"/>
<sequence length="124" mass="14855">MILFSLYGFSYCFFYGTPWDKISYNSKFETYLENKYNQVFVIKEISYDLLHGRTDHANAFSEKFIPEENQEDRSGFSYSIALYQDEKITSSFSENEVNDNYNYAEPDIYRIVDHFYESPEVQEE</sequence>
<dbReference type="AlphaFoldDB" id="A0A417YS55"/>
<dbReference type="RefSeq" id="WP_118921864.1">
    <property type="nucleotide sequence ID" value="NZ_QWEG01000009.1"/>
</dbReference>
<reference evidence="1 2" key="1">
    <citation type="journal article" date="2017" name="Int. J. Syst. Evol. Microbiol.">
        <title>Bacillus notoginsengisoli sp. nov., a novel bacterium isolated from the rhizosphere of Panax notoginseng.</title>
        <authorList>
            <person name="Zhang M.Y."/>
            <person name="Cheng J."/>
            <person name="Cai Y."/>
            <person name="Zhang T.Y."/>
            <person name="Wu Y.Y."/>
            <person name="Manikprabhu D."/>
            <person name="Li W.J."/>
            <person name="Zhang Y.X."/>
        </authorList>
    </citation>
    <scope>NUCLEOTIDE SEQUENCE [LARGE SCALE GENOMIC DNA]</scope>
    <source>
        <strain evidence="1 2">JCM 30743</strain>
    </source>
</reference>
<name>A0A417YS55_9BACI</name>
<evidence type="ECO:0000313" key="1">
    <source>
        <dbReference type="EMBL" id="RHW38121.1"/>
    </source>
</evidence>
<comment type="caution">
    <text evidence="1">The sequence shown here is derived from an EMBL/GenBank/DDBJ whole genome shotgun (WGS) entry which is preliminary data.</text>
</comment>